<dbReference type="RefSeq" id="WP_155071356.1">
    <property type="nucleotide sequence ID" value="NZ_WIXO01000001.1"/>
</dbReference>
<proteinExistence type="predicted"/>
<protein>
    <submittedName>
        <fullName evidence="1">Uncharacterized protein</fullName>
    </submittedName>
</protein>
<dbReference type="OrthoDB" id="4194229at2"/>
<organism evidence="1 2">
    <name type="scientific">Streptomyces taklimakanensis</name>
    <dbReference type="NCBI Taxonomy" id="2569853"/>
    <lineage>
        <taxon>Bacteria</taxon>
        <taxon>Bacillati</taxon>
        <taxon>Actinomycetota</taxon>
        <taxon>Actinomycetes</taxon>
        <taxon>Kitasatosporales</taxon>
        <taxon>Streptomycetaceae</taxon>
        <taxon>Streptomyces</taxon>
    </lineage>
</organism>
<evidence type="ECO:0000313" key="1">
    <source>
        <dbReference type="EMBL" id="MTE20235.1"/>
    </source>
</evidence>
<name>A0A6G2BD73_9ACTN</name>
<reference evidence="1 2" key="1">
    <citation type="submission" date="2019-11" db="EMBL/GenBank/DDBJ databases">
        <authorList>
            <person name="Yuan L."/>
        </authorList>
    </citation>
    <scope>NUCLEOTIDE SEQUENCE [LARGE SCALE GENOMIC DNA]</scope>
    <source>
        <strain evidence="1 2">TRM43335</strain>
    </source>
</reference>
<comment type="caution">
    <text evidence="1">The sequence shown here is derived from an EMBL/GenBank/DDBJ whole genome shotgun (WGS) entry which is preliminary data.</text>
</comment>
<accession>A0A6G2BD73</accession>
<keyword evidence="2" id="KW-1185">Reference proteome</keyword>
<dbReference type="EMBL" id="WIXO01000001">
    <property type="protein sequence ID" value="MTE20235.1"/>
    <property type="molecule type" value="Genomic_DNA"/>
</dbReference>
<dbReference type="AlphaFoldDB" id="A0A6G2BD73"/>
<evidence type="ECO:0000313" key="2">
    <source>
        <dbReference type="Proteomes" id="UP000473014"/>
    </source>
</evidence>
<sequence length="168" mass="18234">MPSISELALQEAALKALAEIVKQQLDTTKAAMQAELEASGVGRVDASLPDGVKVATITKTNPKPAPHIVDEQAFLNWARAQSEDNIVTRLVTEVRPAYRDALLKQMTKHGAPHIVNEDGEIIDVPGVEMRERPSYHSVKHTDGALDAIATAWRNRALPLPEITNGSES</sequence>
<dbReference type="Proteomes" id="UP000473014">
    <property type="component" value="Unassembled WGS sequence"/>
</dbReference>
<gene>
    <name evidence="1" type="ORF">F0L17_14180</name>
</gene>